<gene>
    <name evidence="1" type="ORF">EG244_16020</name>
</gene>
<accession>A0A3P3DCI0</accession>
<dbReference type="AlphaFoldDB" id="A0A3P3DCI0"/>
<sequence length="95" mass="10964">MKHWRAAPTADARPSWHDRSLEIDAQRLIWEREDATRLHALLDKHNGPPRGEFHPGDLPCPQCHGQRIVQDHYDYVRGESGVIHRCDYCLGSGTR</sequence>
<proteinExistence type="predicted"/>
<evidence type="ECO:0000313" key="2">
    <source>
        <dbReference type="Proteomes" id="UP000282125"/>
    </source>
</evidence>
<comment type="caution">
    <text evidence="1">The sequence shown here is derived from an EMBL/GenBank/DDBJ whole genome shotgun (WGS) entry which is preliminary data.</text>
</comment>
<protein>
    <submittedName>
        <fullName evidence="1">Uncharacterized protein</fullName>
    </submittedName>
</protein>
<dbReference type="EMBL" id="RRAZ01000028">
    <property type="protein sequence ID" value="RRH72020.1"/>
    <property type="molecule type" value="Genomic_DNA"/>
</dbReference>
<dbReference type="Proteomes" id="UP000282125">
    <property type="component" value="Unassembled WGS sequence"/>
</dbReference>
<keyword evidence="2" id="KW-1185">Reference proteome</keyword>
<evidence type="ECO:0000313" key="1">
    <source>
        <dbReference type="EMBL" id="RRH72020.1"/>
    </source>
</evidence>
<reference evidence="1 2" key="1">
    <citation type="submission" date="2018-11" db="EMBL/GenBank/DDBJ databases">
        <title>Gemmobacter sp. nov., YIM 102744-1 draft genome.</title>
        <authorList>
            <person name="Li G."/>
            <person name="Jiang Y."/>
        </authorList>
    </citation>
    <scope>NUCLEOTIDE SEQUENCE [LARGE SCALE GENOMIC DNA]</scope>
    <source>
        <strain evidence="1 2">YIM 102744-1</strain>
    </source>
</reference>
<dbReference type="OrthoDB" id="9779889at2"/>
<dbReference type="RefSeq" id="WP_124966191.1">
    <property type="nucleotide sequence ID" value="NZ_RRAZ01000028.1"/>
</dbReference>
<name>A0A3P3DCI0_9RHOB</name>
<organism evidence="1 2">
    <name type="scientific">Falsigemmobacter faecalis</name>
    <dbReference type="NCBI Taxonomy" id="2488730"/>
    <lineage>
        <taxon>Bacteria</taxon>
        <taxon>Pseudomonadati</taxon>
        <taxon>Pseudomonadota</taxon>
        <taxon>Alphaproteobacteria</taxon>
        <taxon>Rhodobacterales</taxon>
        <taxon>Paracoccaceae</taxon>
        <taxon>Falsigemmobacter</taxon>
    </lineage>
</organism>